<name>A0A8G2C122_DESNO</name>
<evidence type="ECO:0000259" key="2">
    <source>
        <dbReference type="SMART" id="SM01259"/>
    </source>
</evidence>
<dbReference type="Proteomes" id="UP000199581">
    <property type="component" value="Unassembled WGS sequence"/>
</dbReference>
<dbReference type="InterPro" id="IPR011499">
    <property type="entry name" value="Lipid_A_biosynth_N"/>
</dbReference>
<feature type="transmembrane region" description="Helical" evidence="1">
    <location>
        <begin position="55"/>
        <end position="75"/>
    </location>
</feature>
<dbReference type="Pfam" id="PF07578">
    <property type="entry name" value="LAB_N"/>
    <property type="match status" value="1"/>
</dbReference>
<dbReference type="EMBL" id="FOTO01000002">
    <property type="protein sequence ID" value="SFL44429.1"/>
    <property type="molecule type" value="Genomic_DNA"/>
</dbReference>
<organism evidence="3 4">
    <name type="scientific">Desulfomicrobium norvegicum (strain DSM 1741 / NCIMB 8310)</name>
    <name type="common">Desulfovibrio baculatus (strain Norway 4)</name>
    <name type="synonym">Desulfovibrio desulfuricans (strain Norway 4)</name>
    <dbReference type="NCBI Taxonomy" id="52561"/>
    <lineage>
        <taxon>Bacteria</taxon>
        <taxon>Pseudomonadati</taxon>
        <taxon>Thermodesulfobacteriota</taxon>
        <taxon>Desulfovibrionia</taxon>
        <taxon>Desulfovibrionales</taxon>
        <taxon>Desulfomicrobiaceae</taxon>
        <taxon>Desulfomicrobium</taxon>
    </lineage>
</organism>
<feature type="transmembrane region" description="Helical" evidence="1">
    <location>
        <begin position="24"/>
        <end position="43"/>
    </location>
</feature>
<keyword evidence="1" id="KW-0812">Transmembrane</keyword>
<keyword evidence="4" id="KW-1185">Reference proteome</keyword>
<dbReference type="Gene3D" id="1.20.1280.290">
    <property type="match status" value="1"/>
</dbReference>
<gene>
    <name evidence="3" type="ORF">SAMN05421830_102186</name>
</gene>
<evidence type="ECO:0000256" key="1">
    <source>
        <dbReference type="SAM" id="Phobius"/>
    </source>
</evidence>
<dbReference type="AlphaFoldDB" id="A0A8G2C122"/>
<dbReference type="GO" id="GO:0016020">
    <property type="term" value="C:membrane"/>
    <property type="evidence" value="ECO:0007669"/>
    <property type="project" value="GOC"/>
</dbReference>
<feature type="transmembrane region" description="Helical" evidence="1">
    <location>
        <begin position="81"/>
        <end position="99"/>
    </location>
</feature>
<dbReference type="GO" id="GO:0009245">
    <property type="term" value="P:lipid A biosynthetic process"/>
    <property type="evidence" value="ECO:0007669"/>
    <property type="project" value="InterPro"/>
</dbReference>
<feature type="domain" description="Lipid A biosynthesis N-terminal" evidence="2">
    <location>
        <begin position="29"/>
        <end position="100"/>
    </location>
</feature>
<keyword evidence="1" id="KW-1133">Transmembrane helix</keyword>
<accession>A0A8G2C122</accession>
<keyword evidence="1" id="KW-0472">Membrane</keyword>
<dbReference type="SMART" id="SM01259">
    <property type="entry name" value="LAB_N"/>
    <property type="match status" value="1"/>
</dbReference>
<sequence length="112" mass="13470">METGRFFYTAQVRLGRNMELTTQWWLLAIGFTGQGFFFMRFFWQWIVSEREKKSVIPISFWYFSLLGSFFLLTYAILRKDIVFIVGQSTGSIIYTRNLYLIHRERKRLQSNG</sequence>
<evidence type="ECO:0000313" key="3">
    <source>
        <dbReference type="EMBL" id="SFL44429.1"/>
    </source>
</evidence>
<dbReference type="GO" id="GO:0008915">
    <property type="term" value="F:lipid-A-disaccharide synthase activity"/>
    <property type="evidence" value="ECO:0007669"/>
    <property type="project" value="InterPro"/>
</dbReference>
<protein>
    <submittedName>
        <fullName evidence="3">Uncharacterized N-terminal domain of lipid-A-disaccharide synthase</fullName>
    </submittedName>
</protein>
<comment type="caution">
    <text evidence="3">The sequence shown here is derived from an EMBL/GenBank/DDBJ whole genome shotgun (WGS) entry which is preliminary data.</text>
</comment>
<reference evidence="3 4" key="1">
    <citation type="submission" date="2016-10" db="EMBL/GenBank/DDBJ databases">
        <authorList>
            <person name="Varghese N."/>
            <person name="Submissions S."/>
        </authorList>
    </citation>
    <scope>NUCLEOTIDE SEQUENCE [LARGE SCALE GENOMIC DNA]</scope>
    <source>
        <strain evidence="3 4">DSM 1741</strain>
    </source>
</reference>
<proteinExistence type="predicted"/>
<evidence type="ECO:0000313" key="4">
    <source>
        <dbReference type="Proteomes" id="UP000199581"/>
    </source>
</evidence>